<feature type="compositionally biased region" description="Low complexity" evidence="1">
    <location>
        <begin position="66"/>
        <end position="76"/>
    </location>
</feature>
<evidence type="ECO:0000313" key="3">
    <source>
        <dbReference type="Proteomes" id="UP000299102"/>
    </source>
</evidence>
<organism evidence="2 3">
    <name type="scientific">Eumeta variegata</name>
    <name type="common">Bagworm moth</name>
    <name type="synonym">Eumeta japonica</name>
    <dbReference type="NCBI Taxonomy" id="151549"/>
    <lineage>
        <taxon>Eukaryota</taxon>
        <taxon>Metazoa</taxon>
        <taxon>Ecdysozoa</taxon>
        <taxon>Arthropoda</taxon>
        <taxon>Hexapoda</taxon>
        <taxon>Insecta</taxon>
        <taxon>Pterygota</taxon>
        <taxon>Neoptera</taxon>
        <taxon>Endopterygota</taxon>
        <taxon>Lepidoptera</taxon>
        <taxon>Glossata</taxon>
        <taxon>Ditrysia</taxon>
        <taxon>Tineoidea</taxon>
        <taxon>Psychidae</taxon>
        <taxon>Oiketicinae</taxon>
        <taxon>Eumeta</taxon>
    </lineage>
</organism>
<name>A0A4C1XL79_EUMVA</name>
<reference evidence="2 3" key="1">
    <citation type="journal article" date="2019" name="Commun. Biol.">
        <title>The bagworm genome reveals a unique fibroin gene that provides high tensile strength.</title>
        <authorList>
            <person name="Kono N."/>
            <person name="Nakamura H."/>
            <person name="Ohtoshi R."/>
            <person name="Tomita M."/>
            <person name="Numata K."/>
            <person name="Arakawa K."/>
        </authorList>
    </citation>
    <scope>NUCLEOTIDE SEQUENCE [LARGE SCALE GENOMIC DNA]</scope>
</reference>
<protein>
    <submittedName>
        <fullName evidence="2">Uncharacterized protein</fullName>
    </submittedName>
</protein>
<evidence type="ECO:0000256" key="1">
    <source>
        <dbReference type="SAM" id="MobiDB-lite"/>
    </source>
</evidence>
<comment type="caution">
    <text evidence="2">The sequence shown here is derived from an EMBL/GenBank/DDBJ whole genome shotgun (WGS) entry which is preliminary data.</text>
</comment>
<dbReference type="Proteomes" id="UP000299102">
    <property type="component" value="Unassembled WGS sequence"/>
</dbReference>
<evidence type="ECO:0000313" key="2">
    <source>
        <dbReference type="EMBL" id="GBP63039.1"/>
    </source>
</evidence>
<gene>
    <name evidence="2" type="ORF">EVAR_87411_1</name>
</gene>
<proteinExistence type="predicted"/>
<feature type="compositionally biased region" description="Basic and acidic residues" evidence="1">
    <location>
        <begin position="45"/>
        <end position="58"/>
    </location>
</feature>
<feature type="compositionally biased region" description="Basic and acidic residues" evidence="1">
    <location>
        <begin position="80"/>
        <end position="89"/>
    </location>
</feature>
<feature type="compositionally biased region" description="Polar residues" evidence="1">
    <location>
        <begin position="105"/>
        <end position="119"/>
    </location>
</feature>
<keyword evidence="3" id="KW-1185">Reference proteome</keyword>
<accession>A0A4C1XL79</accession>
<sequence>MELRQEYGLSEAPPGKRRLDRPAKGSPPAQPQPNSSSSSSVHCSTKRDAPLRRQDRAEVWQSIERSSSPHPASDSHSIVRHHEEVEHRVRPVGPDTVAAGDCVSDGSSSGNLPPTQAEGTGTRWDSHRAIKQSP</sequence>
<dbReference type="AlphaFoldDB" id="A0A4C1XL79"/>
<feature type="region of interest" description="Disordered" evidence="1">
    <location>
        <begin position="1"/>
        <end position="134"/>
    </location>
</feature>
<dbReference type="EMBL" id="BGZK01000857">
    <property type="protein sequence ID" value="GBP63039.1"/>
    <property type="molecule type" value="Genomic_DNA"/>
</dbReference>